<protein>
    <submittedName>
        <fullName evidence="2">Uncharacterized protein</fullName>
    </submittedName>
</protein>
<evidence type="ECO:0000313" key="3">
    <source>
        <dbReference type="Proteomes" id="UP000604825"/>
    </source>
</evidence>
<dbReference type="Proteomes" id="UP000604825">
    <property type="component" value="Unassembled WGS sequence"/>
</dbReference>
<reference evidence="2" key="1">
    <citation type="submission" date="2020-10" db="EMBL/GenBank/DDBJ databases">
        <authorList>
            <person name="Han B."/>
            <person name="Lu T."/>
            <person name="Zhao Q."/>
            <person name="Huang X."/>
            <person name="Zhao Y."/>
        </authorList>
    </citation>
    <scope>NUCLEOTIDE SEQUENCE</scope>
</reference>
<name>A0A811NAH2_9POAL</name>
<dbReference type="AlphaFoldDB" id="A0A811NAH2"/>
<proteinExistence type="predicted"/>
<evidence type="ECO:0000313" key="2">
    <source>
        <dbReference type="EMBL" id="CAD6218804.1"/>
    </source>
</evidence>
<feature type="transmembrane region" description="Helical" evidence="1">
    <location>
        <begin position="20"/>
        <end position="40"/>
    </location>
</feature>
<keyword evidence="1" id="KW-0812">Transmembrane</keyword>
<organism evidence="2 3">
    <name type="scientific">Miscanthus lutarioriparius</name>
    <dbReference type="NCBI Taxonomy" id="422564"/>
    <lineage>
        <taxon>Eukaryota</taxon>
        <taxon>Viridiplantae</taxon>
        <taxon>Streptophyta</taxon>
        <taxon>Embryophyta</taxon>
        <taxon>Tracheophyta</taxon>
        <taxon>Spermatophyta</taxon>
        <taxon>Magnoliopsida</taxon>
        <taxon>Liliopsida</taxon>
        <taxon>Poales</taxon>
        <taxon>Poaceae</taxon>
        <taxon>PACMAD clade</taxon>
        <taxon>Panicoideae</taxon>
        <taxon>Andropogonodae</taxon>
        <taxon>Andropogoneae</taxon>
        <taxon>Saccharinae</taxon>
        <taxon>Miscanthus</taxon>
    </lineage>
</organism>
<gene>
    <name evidence="2" type="ORF">NCGR_LOCUS12651</name>
</gene>
<accession>A0A811NAH2</accession>
<keyword evidence="1" id="KW-1133">Transmembrane helix</keyword>
<keyword evidence="1" id="KW-0472">Membrane</keyword>
<sequence>MASALANGGAAAAAGCAWPWLVVLAIALFSVFGVAVFLCGHRSDKPRQRYDSGANAGGAVTAAAAASALHGGAGGGCGGGGHGGGGGGGGGC</sequence>
<dbReference type="EMBL" id="CAJGYO010000003">
    <property type="protein sequence ID" value="CAD6218804.1"/>
    <property type="molecule type" value="Genomic_DNA"/>
</dbReference>
<comment type="caution">
    <text evidence="2">The sequence shown here is derived from an EMBL/GenBank/DDBJ whole genome shotgun (WGS) entry which is preliminary data.</text>
</comment>
<keyword evidence="3" id="KW-1185">Reference proteome</keyword>
<evidence type="ECO:0000256" key="1">
    <source>
        <dbReference type="SAM" id="Phobius"/>
    </source>
</evidence>